<dbReference type="eggNOG" id="COG1182">
    <property type="taxonomic scope" value="Bacteria"/>
</dbReference>
<dbReference type="Gene3D" id="3.40.50.360">
    <property type="match status" value="1"/>
</dbReference>
<protein>
    <recommendedName>
        <fullName evidence="6">FMN dependent NADH:quinone oxidoreductase</fullName>
        <ecNumber evidence="6">1.6.5.-</ecNumber>
    </recommendedName>
    <alternativeName>
        <fullName evidence="6">Azo-dye reductase</fullName>
    </alternativeName>
    <alternativeName>
        <fullName evidence="6">FMN-dependent NADH-azo compound oxidoreductase</fullName>
    </alternativeName>
    <alternativeName>
        <fullName evidence="6">FMN-dependent NADH-azoreductase</fullName>
        <ecNumber evidence="6">1.7.1.17</ecNumber>
    </alternativeName>
</protein>
<evidence type="ECO:0000256" key="1">
    <source>
        <dbReference type="ARBA" id="ARBA00022630"/>
    </source>
</evidence>
<sequence>MQYSNPKEPDVPQLLQLDSSANLETSVSRELTRLFADTWRRRGPGHTVIQRDLHRDPVPHLGDAELHYAPRLRAPGASVDPAAEALQTELIAEVRSADAVVIGAPMYNWSLPSTLKAWIDHIHVLGTTVPFDTPDQPFAGTPVVVISSRGLAYGPGDPDEGLDHTVPPLQQVLGTSLGMDVTVVTAEYTLAGRIPALEPMTERSTASLDAARERVQRLAHGLGA</sequence>
<dbReference type="HAMAP" id="MF_01216">
    <property type="entry name" value="Azoreductase_type1"/>
    <property type="match status" value="1"/>
</dbReference>
<dbReference type="GO" id="GO:0016652">
    <property type="term" value="F:oxidoreductase activity, acting on NAD(P)H as acceptor"/>
    <property type="evidence" value="ECO:0007669"/>
    <property type="project" value="UniProtKB-UniRule"/>
</dbReference>
<evidence type="ECO:0000256" key="2">
    <source>
        <dbReference type="ARBA" id="ARBA00022643"/>
    </source>
</evidence>
<name>A0A098BTY0_9NOCA</name>
<evidence type="ECO:0000256" key="3">
    <source>
        <dbReference type="ARBA" id="ARBA00023002"/>
    </source>
</evidence>
<evidence type="ECO:0000259" key="7">
    <source>
        <dbReference type="Pfam" id="PF02525"/>
    </source>
</evidence>
<comment type="catalytic activity">
    <reaction evidence="6">
        <text>2 a quinone + NADH + H(+) = 2 a 1,4-benzosemiquinone + NAD(+)</text>
        <dbReference type="Rhea" id="RHEA:65952"/>
        <dbReference type="ChEBI" id="CHEBI:15378"/>
        <dbReference type="ChEBI" id="CHEBI:57540"/>
        <dbReference type="ChEBI" id="CHEBI:57945"/>
        <dbReference type="ChEBI" id="CHEBI:132124"/>
        <dbReference type="ChEBI" id="CHEBI:134225"/>
    </reaction>
</comment>
<dbReference type="GO" id="GO:0009055">
    <property type="term" value="F:electron transfer activity"/>
    <property type="evidence" value="ECO:0007669"/>
    <property type="project" value="UniProtKB-UniRule"/>
</dbReference>
<comment type="subunit">
    <text evidence="6">Homodimer.</text>
</comment>
<dbReference type="InterPro" id="IPR023048">
    <property type="entry name" value="NADH:quinone_OxRdtase_FMN_depd"/>
</dbReference>
<proteinExistence type="inferred from homology"/>
<comment type="caution">
    <text evidence="6">Lacks conserved residue(s) required for the propagation of feature annotation.</text>
</comment>
<keyword evidence="3 6" id="KW-0560">Oxidoreductase</keyword>
<comment type="cofactor">
    <cofactor evidence="6">
        <name>FMN</name>
        <dbReference type="ChEBI" id="CHEBI:58210"/>
    </cofactor>
    <text evidence="6">Binds 1 FMN per subunit.</text>
</comment>
<dbReference type="EC" id="1.7.1.17" evidence="6"/>
<dbReference type="EC" id="1.6.5.-" evidence="6"/>
<dbReference type="InterPro" id="IPR029039">
    <property type="entry name" value="Flavoprotein-like_sf"/>
</dbReference>
<evidence type="ECO:0000256" key="5">
    <source>
        <dbReference type="ARBA" id="ARBA00048542"/>
    </source>
</evidence>
<dbReference type="InterPro" id="IPR050104">
    <property type="entry name" value="FMN-dep_NADH:Q_OxRdtase_AzoR1"/>
</dbReference>
<reference evidence="8 9" key="1">
    <citation type="journal article" date="2014" name="Genome Announc.">
        <title>Draft Genome Sequence of Propane- and Butane-Oxidizing Actinobacterium Rhodococcus ruber IEGM 231.</title>
        <authorList>
            <person name="Ivshina I.B."/>
            <person name="Kuyukina M.S."/>
            <person name="Krivoruchko A.V."/>
            <person name="Barbe V."/>
            <person name="Fischer C."/>
        </authorList>
    </citation>
    <scope>NUCLEOTIDE SEQUENCE [LARGE SCALE GENOMIC DNA]</scope>
</reference>
<evidence type="ECO:0000313" key="9">
    <source>
        <dbReference type="Proteomes" id="UP000042997"/>
    </source>
</evidence>
<feature type="binding site" evidence="6">
    <location>
        <begin position="26"/>
        <end position="28"/>
    </location>
    <ligand>
        <name>FMN</name>
        <dbReference type="ChEBI" id="CHEBI:58210"/>
    </ligand>
</feature>
<evidence type="ECO:0000256" key="4">
    <source>
        <dbReference type="ARBA" id="ARBA00023027"/>
    </source>
</evidence>
<evidence type="ECO:0000313" key="8">
    <source>
        <dbReference type="EMBL" id="CDZ91672.1"/>
    </source>
</evidence>
<keyword evidence="1 6" id="KW-0285">Flavoprotein</keyword>
<dbReference type="GO" id="GO:0016655">
    <property type="term" value="F:oxidoreductase activity, acting on NAD(P)H, quinone or similar compound as acceptor"/>
    <property type="evidence" value="ECO:0007669"/>
    <property type="project" value="InterPro"/>
</dbReference>
<accession>A0A098BTY0</accession>
<keyword evidence="4 6" id="KW-0520">NAD</keyword>
<dbReference type="InterPro" id="IPR003680">
    <property type="entry name" value="Flavodoxin_fold"/>
</dbReference>
<dbReference type="SUPFAM" id="SSF52218">
    <property type="entry name" value="Flavoproteins"/>
    <property type="match status" value="1"/>
</dbReference>
<comment type="catalytic activity">
    <reaction evidence="5">
        <text>N,N-dimethyl-1,4-phenylenediamine + anthranilate + 2 NAD(+) = 2-(4-dimethylaminophenyl)diazenylbenzoate + 2 NADH + 2 H(+)</text>
        <dbReference type="Rhea" id="RHEA:55872"/>
        <dbReference type="ChEBI" id="CHEBI:15378"/>
        <dbReference type="ChEBI" id="CHEBI:15783"/>
        <dbReference type="ChEBI" id="CHEBI:16567"/>
        <dbReference type="ChEBI" id="CHEBI:57540"/>
        <dbReference type="ChEBI" id="CHEBI:57945"/>
        <dbReference type="ChEBI" id="CHEBI:71579"/>
        <dbReference type="EC" id="1.7.1.17"/>
    </reaction>
    <physiologicalReaction direction="right-to-left" evidence="5">
        <dbReference type="Rhea" id="RHEA:55874"/>
    </physiologicalReaction>
</comment>
<dbReference type="EMBL" id="CCSD01000101">
    <property type="protein sequence ID" value="CDZ91672.1"/>
    <property type="molecule type" value="Genomic_DNA"/>
</dbReference>
<feature type="binding site" evidence="6">
    <location>
        <position position="20"/>
    </location>
    <ligand>
        <name>FMN</name>
        <dbReference type="ChEBI" id="CHEBI:58210"/>
    </ligand>
</feature>
<comment type="function">
    <text evidence="6">Also exhibits azoreductase activity. Catalyzes the reductive cleavage of the azo bond in aromatic azo compounds to the corresponding amines.</text>
</comment>
<organism evidence="8 9">
    <name type="scientific">Rhodococcus ruber</name>
    <dbReference type="NCBI Taxonomy" id="1830"/>
    <lineage>
        <taxon>Bacteria</taxon>
        <taxon>Bacillati</taxon>
        <taxon>Actinomycetota</taxon>
        <taxon>Actinomycetes</taxon>
        <taxon>Mycobacteriales</taxon>
        <taxon>Nocardiaceae</taxon>
        <taxon>Rhodococcus</taxon>
    </lineage>
</organism>
<dbReference type="Proteomes" id="UP000042997">
    <property type="component" value="Unassembled WGS sequence"/>
</dbReference>
<evidence type="ECO:0000256" key="6">
    <source>
        <dbReference type="HAMAP-Rule" id="MF_01216"/>
    </source>
</evidence>
<dbReference type="Pfam" id="PF02525">
    <property type="entry name" value="Flavodoxin_2"/>
    <property type="match status" value="1"/>
</dbReference>
<dbReference type="PANTHER" id="PTHR43741:SF4">
    <property type="entry name" value="FMN-DEPENDENT NADH:QUINONE OXIDOREDUCTASE"/>
    <property type="match status" value="1"/>
</dbReference>
<dbReference type="PANTHER" id="PTHR43741">
    <property type="entry name" value="FMN-DEPENDENT NADH-AZOREDUCTASE 1"/>
    <property type="match status" value="1"/>
</dbReference>
<gene>
    <name evidence="6 8" type="primary">azoR</name>
    <name evidence="8" type="ORF">RHRU231_860053</name>
</gene>
<comment type="function">
    <text evidence="6">Quinone reductase that provides resistance to thiol-specific stress caused by electrophilic quinones.</text>
</comment>
<comment type="similarity">
    <text evidence="6">Belongs to the azoreductase type 1 family.</text>
</comment>
<dbReference type="AlphaFoldDB" id="A0A098BTY0"/>
<dbReference type="GO" id="GO:0010181">
    <property type="term" value="F:FMN binding"/>
    <property type="evidence" value="ECO:0007669"/>
    <property type="project" value="UniProtKB-UniRule"/>
</dbReference>
<feature type="domain" description="Flavodoxin-like fold" evidence="7">
    <location>
        <begin position="14"/>
        <end position="190"/>
    </location>
</feature>
<keyword evidence="2 6" id="KW-0288">FMN</keyword>